<feature type="signal peptide" evidence="1">
    <location>
        <begin position="1"/>
        <end position="22"/>
    </location>
</feature>
<dbReference type="EMBL" id="ML143391">
    <property type="protein sequence ID" value="TBU33563.1"/>
    <property type="molecule type" value="Genomic_DNA"/>
</dbReference>
<gene>
    <name evidence="2" type="ORF">BD311DRAFT_441784</name>
</gene>
<name>A0A4V2K1N6_9APHY</name>
<accession>A0A4V2K1N6</accession>
<reference evidence="2" key="1">
    <citation type="submission" date="2019-01" db="EMBL/GenBank/DDBJ databases">
        <title>Draft genome sequences of three monokaryotic isolates of the white-rot basidiomycete fungus Dichomitus squalens.</title>
        <authorList>
            <consortium name="DOE Joint Genome Institute"/>
            <person name="Lopez S.C."/>
            <person name="Andreopoulos B."/>
            <person name="Pangilinan J."/>
            <person name="Lipzen A."/>
            <person name="Riley R."/>
            <person name="Ahrendt S."/>
            <person name="Ng V."/>
            <person name="Barry K."/>
            <person name="Daum C."/>
            <person name="Grigoriev I.V."/>
            <person name="Hilden K.S."/>
            <person name="Makela M.R."/>
            <person name="de Vries R.P."/>
        </authorList>
    </citation>
    <scope>NUCLEOTIDE SEQUENCE [LARGE SCALE GENOMIC DNA]</scope>
    <source>
        <strain evidence="2">OM18370.1</strain>
    </source>
</reference>
<sequence length="102" mass="11310">MQLTTILTVAGVAFSAAFGVSAKQDAALTTVWKPTATVVQTKTFTGTRVEEIWTTVPPYEWLTTYPITWTATETETQFTPVVTNAAREVVGERRHARDFQQS</sequence>
<protein>
    <submittedName>
        <fullName evidence="2">Uncharacterized protein</fullName>
    </submittedName>
</protein>
<feature type="chain" id="PRO_5020494456" evidence="1">
    <location>
        <begin position="23"/>
        <end position="102"/>
    </location>
</feature>
<dbReference type="OrthoDB" id="2729292at2759"/>
<evidence type="ECO:0000313" key="2">
    <source>
        <dbReference type="EMBL" id="TBU33563.1"/>
    </source>
</evidence>
<evidence type="ECO:0000256" key="1">
    <source>
        <dbReference type="SAM" id="SignalP"/>
    </source>
</evidence>
<dbReference type="AlphaFoldDB" id="A0A4V2K1N6"/>
<dbReference type="Proteomes" id="UP000292957">
    <property type="component" value="Unassembled WGS sequence"/>
</dbReference>
<keyword evidence="1" id="KW-0732">Signal</keyword>
<organism evidence="2">
    <name type="scientific">Dichomitus squalens</name>
    <dbReference type="NCBI Taxonomy" id="114155"/>
    <lineage>
        <taxon>Eukaryota</taxon>
        <taxon>Fungi</taxon>
        <taxon>Dikarya</taxon>
        <taxon>Basidiomycota</taxon>
        <taxon>Agaricomycotina</taxon>
        <taxon>Agaricomycetes</taxon>
        <taxon>Polyporales</taxon>
        <taxon>Polyporaceae</taxon>
        <taxon>Dichomitus</taxon>
    </lineage>
</organism>
<proteinExistence type="predicted"/>